<dbReference type="Gene3D" id="3.20.20.70">
    <property type="entry name" value="Aldolase class I"/>
    <property type="match status" value="1"/>
</dbReference>
<dbReference type="GO" id="GO:0003824">
    <property type="term" value="F:catalytic activity"/>
    <property type="evidence" value="ECO:0007669"/>
    <property type="project" value="InterPro"/>
</dbReference>
<dbReference type="SFLD" id="SFLDG01067">
    <property type="entry name" value="SPASM/twitch_domain_containing"/>
    <property type="match status" value="1"/>
</dbReference>
<keyword evidence="2" id="KW-0004">4Fe-4S</keyword>
<organism evidence="9">
    <name type="scientific">bioreactor metagenome</name>
    <dbReference type="NCBI Taxonomy" id="1076179"/>
    <lineage>
        <taxon>unclassified sequences</taxon>
        <taxon>metagenomes</taxon>
        <taxon>ecological metagenomes</taxon>
    </lineage>
</organism>
<dbReference type="PANTHER" id="PTHR11228">
    <property type="entry name" value="RADICAL SAM DOMAIN PROTEIN"/>
    <property type="match status" value="1"/>
</dbReference>
<dbReference type="GO" id="GO:0051536">
    <property type="term" value="F:iron-sulfur cluster binding"/>
    <property type="evidence" value="ECO:0007669"/>
    <property type="project" value="UniProtKB-KW"/>
</dbReference>
<dbReference type="InterPro" id="IPR050377">
    <property type="entry name" value="Radical_SAM_PqqE_MftC-like"/>
</dbReference>
<dbReference type="InterPro" id="IPR023885">
    <property type="entry name" value="4Fe4S-binding_SPASM_dom"/>
</dbReference>
<dbReference type="Pfam" id="PF13186">
    <property type="entry name" value="SPASM"/>
    <property type="match status" value="1"/>
</dbReference>
<protein>
    <submittedName>
        <fullName evidence="9">Coenzyme PQQ synthesis protein E</fullName>
    </submittedName>
</protein>
<feature type="domain" description="Radical SAM core" evidence="7">
    <location>
        <begin position="46"/>
        <end position="183"/>
    </location>
</feature>
<evidence type="ECO:0000256" key="2">
    <source>
        <dbReference type="ARBA" id="ARBA00022485"/>
    </source>
</evidence>
<dbReference type="CDD" id="cd01335">
    <property type="entry name" value="Radical_SAM"/>
    <property type="match status" value="1"/>
</dbReference>
<comment type="caution">
    <text evidence="9">The sequence shown here is derived from an EMBL/GenBank/DDBJ whole genome shotgun (WGS) entry which is preliminary data.</text>
</comment>
<name>A0A644VZ81_9ZZZZ</name>
<gene>
    <name evidence="9" type="primary">pqqE_15</name>
    <name evidence="9" type="ORF">SDC9_41944</name>
</gene>
<evidence type="ECO:0000256" key="4">
    <source>
        <dbReference type="ARBA" id="ARBA00022723"/>
    </source>
</evidence>
<proteinExistence type="predicted"/>
<evidence type="ECO:0000259" key="8">
    <source>
        <dbReference type="Pfam" id="PF13186"/>
    </source>
</evidence>
<dbReference type="PANTHER" id="PTHR11228:SF7">
    <property type="entry name" value="PQQA PEPTIDE CYCLASE"/>
    <property type="match status" value="1"/>
</dbReference>
<dbReference type="InterPro" id="IPR034391">
    <property type="entry name" value="AdoMet-like_SPASM_containing"/>
</dbReference>
<dbReference type="InterPro" id="IPR058240">
    <property type="entry name" value="rSAM_sf"/>
</dbReference>
<accession>A0A644VZ81</accession>
<dbReference type="SFLD" id="SFLDG01387">
    <property type="entry name" value="BtrN-like_SPASM_domain_contain"/>
    <property type="match status" value="1"/>
</dbReference>
<dbReference type="SFLD" id="SFLDS00029">
    <property type="entry name" value="Radical_SAM"/>
    <property type="match status" value="1"/>
</dbReference>
<evidence type="ECO:0000256" key="1">
    <source>
        <dbReference type="ARBA" id="ARBA00001966"/>
    </source>
</evidence>
<dbReference type="InterPro" id="IPR013785">
    <property type="entry name" value="Aldolase_TIM"/>
</dbReference>
<evidence type="ECO:0000313" key="9">
    <source>
        <dbReference type="EMBL" id="MPL95772.1"/>
    </source>
</evidence>
<keyword evidence="4" id="KW-0479">Metal-binding</keyword>
<evidence type="ECO:0000256" key="5">
    <source>
        <dbReference type="ARBA" id="ARBA00023004"/>
    </source>
</evidence>
<keyword evidence="6" id="KW-0411">Iron-sulfur</keyword>
<evidence type="ECO:0000256" key="3">
    <source>
        <dbReference type="ARBA" id="ARBA00022691"/>
    </source>
</evidence>
<keyword evidence="3" id="KW-0949">S-adenosyl-L-methionine</keyword>
<reference evidence="9" key="1">
    <citation type="submission" date="2019-08" db="EMBL/GenBank/DDBJ databases">
        <authorList>
            <person name="Kucharzyk K."/>
            <person name="Murdoch R.W."/>
            <person name="Higgins S."/>
            <person name="Loffler F."/>
        </authorList>
    </citation>
    <scope>NUCLEOTIDE SEQUENCE</scope>
</reference>
<dbReference type="SUPFAM" id="SSF102114">
    <property type="entry name" value="Radical SAM enzymes"/>
    <property type="match status" value="1"/>
</dbReference>
<dbReference type="Pfam" id="PF04055">
    <property type="entry name" value="Radical_SAM"/>
    <property type="match status" value="1"/>
</dbReference>
<dbReference type="InterPro" id="IPR007197">
    <property type="entry name" value="rSAM"/>
</dbReference>
<dbReference type="AlphaFoldDB" id="A0A644VZ81"/>
<dbReference type="GO" id="GO:0046872">
    <property type="term" value="F:metal ion binding"/>
    <property type="evidence" value="ECO:0007669"/>
    <property type="project" value="UniProtKB-KW"/>
</dbReference>
<comment type="cofactor">
    <cofactor evidence="1">
        <name>[4Fe-4S] cluster</name>
        <dbReference type="ChEBI" id="CHEBI:49883"/>
    </cofactor>
</comment>
<evidence type="ECO:0000256" key="6">
    <source>
        <dbReference type="ARBA" id="ARBA00023014"/>
    </source>
</evidence>
<evidence type="ECO:0000259" key="7">
    <source>
        <dbReference type="Pfam" id="PF04055"/>
    </source>
</evidence>
<feature type="domain" description="4Fe4S-binding SPASM" evidence="8">
    <location>
        <begin position="261"/>
        <end position="326"/>
    </location>
</feature>
<keyword evidence="5" id="KW-0408">Iron</keyword>
<dbReference type="EMBL" id="VSSQ01000481">
    <property type="protein sequence ID" value="MPL95772.1"/>
    <property type="molecule type" value="Genomic_DNA"/>
</dbReference>
<sequence length="326" mass="37332">MTEFRLLLSSFSLSRVFNLFEYRLSTVLSRIFRRAVLFNQPWAATIEPSAVCQLSCPECPVGMKEISRKNNILSTENFSKILDGLSKKTFWLNLYFQGEPLLDKDIFAKIKLASMRGMFVSVSTNAMAIDKQTAEELCNAGLSKIILSLDGADEETYLKYRTGGDFQKVLDAISFLHDAKINHKHPLIEVQMLIFSFNENQKDKLRKTALNLGADKVVFKSPQFYDAENAATNLSSEKKYQRYKKNNSGKIQLTTKYRSFCKRLWNTIVINSDGDVVVCCFDKFSKYKLGNAIDQPASRIWNNVDFIKFRNDFLKGKRKDICGNCE</sequence>